<keyword evidence="1" id="KW-1133">Transmembrane helix</keyword>
<sequence length="148" mass="16579">MALRTIRRSIFAERMPGATLGAWLMLFVVWCITSFNAARGIIDTIRHPEVLLAIHVKPVLWAGIAWMLPMVAAPAIGGILLFNLGRQRRWARTWTLGWISLSLALSTRSMLEHAPGSTLRLADCLLVIAALLLLTPNSRKWFGERRPL</sequence>
<reference evidence="2" key="1">
    <citation type="submission" date="2014-04" db="EMBL/GenBank/DDBJ databases">
        <title>In planta biocontrol of soil-borne Fusarium wilt of banana through a plant endophytic bacterium, Burkholderia cenocepacia 869T2.</title>
        <authorList>
            <person name="Ho Y.-N."/>
            <person name="Chiang H.-M."/>
            <person name="Chao C.-P."/>
            <person name="Su C.-C."/>
            <person name="Hsu H.-F."/>
            <person name="Guo C.-T."/>
            <person name="Hsieh J.-L."/>
            <person name="Huang C.-C."/>
        </authorList>
    </citation>
    <scope>NUCLEOTIDE SEQUENCE [LARGE SCALE GENOMIC DNA]</scope>
    <source>
        <strain evidence="2">869T2</strain>
    </source>
</reference>
<name>A0A071M2N1_9BURK</name>
<feature type="transmembrane region" description="Helical" evidence="1">
    <location>
        <begin position="20"/>
        <end position="38"/>
    </location>
</feature>
<evidence type="ECO:0000256" key="1">
    <source>
        <dbReference type="SAM" id="Phobius"/>
    </source>
</evidence>
<keyword evidence="1" id="KW-0812">Transmembrane</keyword>
<protein>
    <recommendedName>
        <fullName evidence="3">Transmembrane protein</fullName>
    </recommendedName>
</protein>
<organism evidence="2">
    <name type="scientific">Burkholderia cenocepacia</name>
    <dbReference type="NCBI Taxonomy" id="95486"/>
    <lineage>
        <taxon>Bacteria</taxon>
        <taxon>Pseudomonadati</taxon>
        <taxon>Pseudomonadota</taxon>
        <taxon>Betaproteobacteria</taxon>
        <taxon>Burkholderiales</taxon>
        <taxon>Burkholderiaceae</taxon>
        <taxon>Burkholderia</taxon>
        <taxon>Burkholderia cepacia complex</taxon>
    </lineage>
</organism>
<comment type="caution">
    <text evidence="2">The sequence shown here is derived from an EMBL/GenBank/DDBJ whole genome shotgun (WGS) entry which is preliminary data.</text>
</comment>
<dbReference type="AlphaFoldDB" id="A0A071M2N1"/>
<evidence type="ECO:0000313" key="2">
    <source>
        <dbReference type="EMBL" id="KEA55224.1"/>
    </source>
</evidence>
<dbReference type="EMBL" id="JJOA01000056">
    <property type="protein sequence ID" value="KEA55224.1"/>
    <property type="molecule type" value="Genomic_DNA"/>
</dbReference>
<keyword evidence="1" id="KW-0472">Membrane</keyword>
<evidence type="ECO:0008006" key="3">
    <source>
        <dbReference type="Google" id="ProtNLM"/>
    </source>
</evidence>
<feature type="transmembrane region" description="Helical" evidence="1">
    <location>
        <begin position="58"/>
        <end position="82"/>
    </location>
</feature>
<accession>A0A071M2N1</accession>
<gene>
    <name evidence="2" type="ORF">DT99_31865</name>
</gene>
<proteinExistence type="predicted"/>